<dbReference type="EMBL" id="SZYE01000008">
    <property type="protein sequence ID" value="TKR27050.1"/>
    <property type="molecule type" value="Genomic_DNA"/>
</dbReference>
<dbReference type="Proteomes" id="UP000308121">
    <property type="component" value="Unassembled WGS sequence"/>
</dbReference>
<comment type="caution">
    <text evidence="3">The sequence shown here is derived from an EMBL/GenBank/DDBJ whole genome shotgun (WGS) entry which is preliminary data.</text>
</comment>
<keyword evidence="1" id="KW-0472">Membrane</keyword>
<evidence type="ECO:0000256" key="1">
    <source>
        <dbReference type="SAM" id="Phobius"/>
    </source>
</evidence>
<gene>
    <name evidence="3" type="ORF">FA014_02605</name>
</gene>
<evidence type="ECO:0000313" key="3">
    <source>
        <dbReference type="EMBL" id="TKR27050.1"/>
    </source>
</evidence>
<name>A0A7Z8K1I7_9CELL</name>
<protein>
    <submittedName>
        <fullName evidence="3">DUF4190 domain-containing protein</fullName>
    </submittedName>
</protein>
<accession>A0A7Z8K1I7</accession>
<dbReference type="InterPro" id="IPR025241">
    <property type="entry name" value="DUF4190"/>
</dbReference>
<keyword evidence="1" id="KW-0812">Transmembrane</keyword>
<proteinExistence type="predicted"/>
<dbReference type="AlphaFoldDB" id="A0A7Z8K1I7"/>
<dbReference type="Pfam" id="PF13828">
    <property type="entry name" value="DUF4190"/>
    <property type="match status" value="1"/>
</dbReference>
<reference evidence="3 4" key="1">
    <citation type="submission" date="2019-05" db="EMBL/GenBank/DDBJ databases">
        <title>Genome sequence of Cellulomonas hominis strain CS1.</title>
        <authorList>
            <person name="Belmont J."/>
            <person name="Maclea K.S."/>
        </authorList>
    </citation>
    <scope>NUCLEOTIDE SEQUENCE [LARGE SCALE GENOMIC DNA]</scope>
    <source>
        <strain evidence="3 4">CS1</strain>
    </source>
</reference>
<evidence type="ECO:0000313" key="4">
    <source>
        <dbReference type="Proteomes" id="UP000308121"/>
    </source>
</evidence>
<feature type="transmembrane region" description="Helical" evidence="1">
    <location>
        <begin position="60"/>
        <end position="89"/>
    </location>
</feature>
<feature type="domain" description="DUF4190" evidence="2">
    <location>
        <begin position="24"/>
        <end position="79"/>
    </location>
</feature>
<keyword evidence="1" id="KW-1133">Transmembrane helix</keyword>
<dbReference type="RefSeq" id="WP_154728150.1">
    <property type="nucleotide sequence ID" value="NZ_SZYE01000008.1"/>
</dbReference>
<organism evidence="3 4">
    <name type="scientific">Cellulomonas hominis</name>
    <dbReference type="NCBI Taxonomy" id="156981"/>
    <lineage>
        <taxon>Bacteria</taxon>
        <taxon>Bacillati</taxon>
        <taxon>Actinomycetota</taxon>
        <taxon>Actinomycetes</taxon>
        <taxon>Micrococcales</taxon>
        <taxon>Cellulomonadaceae</taxon>
        <taxon>Cellulomonas</taxon>
    </lineage>
</organism>
<evidence type="ECO:0000259" key="2">
    <source>
        <dbReference type="Pfam" id="PF13828"/>
    </source>
</evidence>
<sequence length="93" mass="9541">MSAPQPYQPVPQPPVLAARPTNPLAVVTLVLGLLGFAVVPVVTGHVALRQIRARGEGGTACAVIGLVLGYLAVATYLVLALVVTGFLVWGGTR</sequence>
<feature type="transmembrane region" description="Helical" evidence="1">
    <location>
        <begin position="24"/>
        <end position="48"/>
    </location>
</feature>